<dbReference type="EMBL" id="CP014168">
    <property type="protein sequence ID" value="AOH84310.1"/>
    <property type="molecule type" value="Genomic_DNA"/>
</dbReference>
<reference evidence="1 2" key="1">
    <citation type="submission" date="2016-01" db="EMBL/GenBank/DDBJ databases">
        <title>Complete genome and mega plasmid sequence of Sphingomonas panacis DCY99 elicits systemic resistance in rice to Xanthomonas oryzae.</title>
        <authorList>
            <person name="Kim Y.J."/>
            <person name="Yang D.C."/>
            <person name="Sing P."/>
        </authorList>
    </citation>
    <scope>NUCLEOTIDE SEQUENCE [LARGE SCALE GENOMIC DNA]</scope>
    <source>
        <strain evidence="1 2">DCY99</strain>
    </source>
</reference>
<gene>
    <name evidence="1" type="ORF">AWL63_10340</name>
</gene>
<accession>A0A1B3ZA80</accession>
<dbReference type="STRING" id="1560345.AWL63_10340"/>
<evidence type="ECO:0000313" key="1">
    <source>
        <dbReference type="EMBL" id="AOH84310.1"/>
    </source>
</evidence>
<dbReference type="KEGG" id="span:AWL63_10340"/>
<keyword evidence="2" id="KW-1185">Reference proteome</keyword>
<evidence type="ECO:0000313" key="2">
    <source>
        <dbReference type="Proteomes" id="UP000094256"/>
    </source>
</evidence>
<protein>
    <submittedName>
        <fullName evidence="1">Uncharacterized protein</fullName>
    </submittedName>
</protein>
<dbReference type="Proteomes" id="UP000094256">
    <property type="component" value="Chromosome"/>
</dbReference>
<proteinExistence type="predicted"/>
<dbReference type="AlphaFoldDB" id="A0A1B3ZA80"/>
<dbReference type="RefSeq" id="WP_069204873.1">
    <property type="nucleotide sequence ID" value="NZ_CP014168.1"/>
</dbReference>
<name>A0A1B3ZA80_9SPHN</name>
<organism evidence="1 2">
    <name type="scientific">Sphingomonas panacis</name>
    <dbReference type="NCBI Taxonomy" id="1560345"/>
    <lineage>
        <taxon>Bacteria</taxon>
        <taxon>Pseudomonadati</taxon>
        <taxon>Pseudomonadota</taxon>
        <taxon>Alphaproteobacteria</taxon>
        <taxon>Sphingomonadales</taxon>
        <taxon>Sphingomonadaceae</taxon>
        <taxon>Sphingomonas</taxon>
    </lineage>
</organism>
<sequence length="75" mass="8247">MPRAIRARWHRVPLARFVQGGVIPTTTDALPSELLRTWARPEAAELGVFYALVAPDYAAVAESYVRAQQAAQPSN</sequence>